<sequence>MPRFVNTYNDISKVTGAWPFGPGDQSGPMSHLTKFPSPIAIATVPWRGNECVPPATATAVHRSKQGTRTNDEAFRVDIEVFSYRPMRTSVQSSHRPADQPTHCYRGNPGEGGLRVRWLRLSVHALSPLFRRQRRHWRHSDSTGCSSVRHVFSHRRKLYLNRVILEMEGFKISDDQVRVATETFKKFDKRGQDKISTNDLGPAFSALKVSIKPDLLKEWADEVDDDATGFIDLSGFLLVYGKILQNEQDEEDLRQAFRVLDKNRRGEIDVDDLRWILKELGDDLTEEEIDEMIRDTDRDGSGFVDFDGKRSDTPDSNASAQRTVSPVQNTGPGSPNSSMVATNHHPIPHLQHHQNHRPYFPRGRYRGDGGYYGGHNHFGGHHPNLNRRTSPPIHGPPFSKDLVDFMMKEWDQFSTNYRSTHPGDPIDNGLVMHSGHHQRQQHQPIVSTSPRVGGHVNSPHRGQHIRYNHQNSPGNNWSINNGGNGRKYSENGDHSNTGSLRRHHNHRGGHAPSPLLQGNQPWQRSTLTNRQNSPNNTLNRPTGPRHTYPSRPIVSPTSPAAASVTSAATSPVAEASSKVAETAAVPVAEMHSLSLKSADTSKPTSAAAPVANGKKNAEGLTEPPSAAPAALLDVEAKKRTASTTTMSRDEAASSTSSSSTSSLTISKVKQQQQQTSGVQQQRQHHHHSTRRRAATTQGGSSVSASTTTAALPLSSSLPATRASETASVASSSFCSLVDQVDAMSAADQYFTPEPPSPSSSASASLSVGVSETSHHFTTLAAVKSASTESPPLPSPPPLAPTPVSSSAVAATATTTNR</sequence>
<dbReference type="Proteomes" id="UP000887562">
    <property type="component" value="Unplaced"/>
</dbReference>
<feature type="region of interest" description="Disordered" evidence="2">
    <location>
        <begin position="747"/>
        <end position="816"/>
    </location>
</feature>
<feature type="compositionally biased region" description="Polar residues" evidence="2">
    <location>
        <begin position="594"/>
        <end position="603"/>
    </location>
</feature>
<feature type="region of interest" description="Disordered" evidence="2">
    <location>
        <begin position="594"/>
        <end position="708"/>
    </location>
</feature>
<feature type="compositionally biased region" description="Basic residues" evidence="2">
    <location>
        <begin position="681"/>
        <end position="692"/>
    </location>
</feature>
<feature type="compositionally biased region" description="Basic and acidic residues" evidence="2">
    <location>
        <begin position="296"/>
        <end position="312"/>
    </location>
</feature>
<reference evidence="5" key="1">
    <citation type="submission" date="2022-11" db="UniProtKB">
        <authorList>
            <consortium name="WormBaseParasite"/>
        </authorList>
    </citation>
    <scope>IDENTIFICATION</scope>
</reference>
<feature type="compositionally biased region" description="Pro residues" evidence="2">
    <location>
        <begin position="789"/>
        <end position="799"/>
    </location>
</feature>
<feature type="domain" description="EF-hand" evidence="3">
    <location>
        <begin position="174"/>
        <end position="209"/>
    </location>
</feature>
<dbReference type="FunFam" id="1.10.238.10:FF:000001">
    <property type="entry name" value="Calmodulin 1"/>
    <property type="match status" value="1"/>
</dbReference>
<proteinExistence type="predicted"/>
<dbReference type="GO" id="GO:0005509">
    <property type="term" value="F:calcium ion binding"/>
    <property type="evidence" value="ECO:0007669"/>
    <property type="project" value="InterPro"/>
</dbReference>
<dbReference type="AlphaFoldDB" id="A0A915EYZ1"/>
<feature type="compositionally biased region" description="Low complexity" evidence="2">
    <location>
        <begin position="693"/>
        <end position="708"/>
    </location>
</feature>
<evidence type="ECO:0000259" key="3">
    <source>
        <dbReference type="PROSITE" id="PS50222"/>
    </source>
</evidence>
<feature type="compositionally biased region" description="Basic residues" evidence="2">
    <location>
        <begin position="499"/>
        <end position="508"/>
    </location>
</feature>
<evidence type="ECO:0000256" key="2">
    <source>
        <dbReference type="SAM" id="MobiDB-lite"/>
    </source>
</evidence>
<feature type="compositionally biased region" description="Polar residues" evidence="2">
    <location>
        <begin position="313"/>
        <end position="340"/>
    </location>
</feature>
<dbReference type="WBParaSite" id="maker-E.canG7_contigs_4563-snap-gene-0.32-mRNA-1">
    <property type="protein sequence ID" value="maker-E.canG7_contigs_4563-snap-gene-0.32-mRNA-1"/>
    <property type="gene ID" value="EcG7_05221"/>
</dbReference>
<evidence type="ECO:0000256" key="1">
    <source>
        <dbReference type="ARBA" id="ARBA00022737"/>
    </source>
</evidence>
<feature type="compositionally biased region" description="Low complexity" evidence="2">
    <location>
        <begin position="652"/>
        <end position="680"/>
    </location>
</feature>
<dbReference type="InterPro" id="IPR050230">
    <property type="entry name" value="CALM/Myosin/TropC-like"/>
</dbReference>
<feature type="region of interest" description="Disordered" evidence="2">
    <location>
        <begin position="434"/>
        <end position="561"/>
    </location>
</feature>
<keyword evidence="1" id="KW-0677">Repeat</keyword>
<dbReference type="InterPro" id="IPR011992">
    <property type="entry name" value="EF-hand-dom_pair"/>
</dbReference>
<evidence type="ECO:0000313" key="5">
    <source>
        <dbReference type="WBParaSite" id="maker-E.canG7_contigs_4563-snap-gene-0.32-mRNA-1"/>
    </source>
</evidence>
<accession>A0A915EYZ1</accession>
<feature type="compositionally biased region" description="Low complexity" evidence="2">
    <location>
        <begin position="800"/>
        <end position="816"/>
    </location>
</feature>
<protein>
    <submittedName>
        <fullName evidence="5">EF-hand domain-containing protein</fullName>
    </submittedName>
</protein>
<dbReference type="CDD" id="cd00051">
    <property type="entry name" value="EFh"/>
    <property type="match status" value="1"/>
</dbReference>
<dbReference type="PROSITE" id="PS50222">
    <property type="entry name" value="EF_HAND_2"/>
    <property type="match status" value="2"/>
</dbReference>
<dbReference type="PANTHER" id="PTHR23048:SF0">
    <property type="entry name" value="CALMODULIN LIKE 3"/>
    <property type="match status" value="1"/>
</dbReference>
<dbReference type="SUPFAM" id="SSF47473">
    <property type="entry name" value="EF-hand"/>
    <property type="match status" value="1"/>
</dbReference>
<feature type="compositionally biased region" description="Low complexity" evidence="2">
    <location>
        <begin position="470"/>
        <end position="480"/>
    </location>
</feature>
<keyword evidence="4" id="KW-1185">Reference proteome</keyword>
<dbReference type="Pfam" id="PF13499">
    <property type="entry name" value="EF-hand_7"/>
    <property type="match status" value="1"/>
</dbReference>
<organism evidence="4 5">
    <name type="scientific">Echinococcus canadensis</name>
    <dbReference type="NCBI Taxonomy" id="519352"/>
    <lineage>
        <taxon>Eukaryota</taxon>
        <taxon>Metazoa</taxon>
        <taxon>Spiralia</taxon>
        <taxon>Lophotrochozoa</taxon>
        <taxon>Platyhelminthes</taxon>
        <taxon>Cestoda</taxon>
        <taxon>Eucestoda</taxon>
        <taxon>Cyclophyllidea</taxon>
        <taxon>Taeniidae</taxon>
        <taxon>Echinococcus</taxon>
        <taxon>Echinococcus canadensis group</taxon>
    </lineage>
</organism>
<dbReference type="InterPro" id="IPR002048">
    <property type="entry name" value="EF_hand_dom"/>
</dbReference>
<evidence type="ECO:0000313" key="4">
    <source>
        <dbReference type="Proteomes" id="UP000887562"/>
    </source>
</evidence>
<feature type="compositionally biased region" description="Low complexity" evidence="2">
    <location>
        <begin position="757"/>
        <end position="770"/>
    </location>
</feature>
<name>A0A915EYZ1_9CEST</name>
<dbReference type="PANTHER" id="PTHR23048">
    <property type="entry name" value="MYOSIN LIGHT CHAIN 1, 3"/>
    <property type="match status" value="1"/>
</dbReference>
<feature type="compositionally biased region" description="Polar residues" evidence="2">
    <location>
        <begin position="515"/>
        <end position="539"/>
    </location>
</feature>
<dbReference type="Gene3D" id="1.10.238.10">
    <property type="entry name" value="EF-hand"/>
    <property type="match status" value="1"/>
</dbReference>
<dbReference type="GO" id="GO:0016460">
    <property type="term" value="C:myosin II complex"/>
    <property type="evidence" value="ECO:0007669"/>
    <property type="project" value="TreeGrafter"/>
</dbReference>
<dbReference type="SMART" id="SM00054">
    <property type="entry name" value="EFh"/>
    <property type="match status" value="4"/>
</dbReference>
<feature type="compositionally biased region" description="Polar residues" evidence="2">
    <location>
        <begin position="440"/>
        <end position="449"/>
    </location>
</feature>
<feature type="domain" description="EF-hand" evidence="3">
    <location>
        <begin position="247"/>
        <end position="282"/>
    </location>
</feature>
<feature type="compositionally biased region" description="Basic residues" evidence="2">
    <location>
        <begin position="345"/>
        <end position="355"/>
    </location>
</feature>
<feature type="region of interest" description="Disordered" evidence="2">
    <location>
        <begin position="296"/>
        <end position="357"/>
    </location>
</feature>